<feature type="transmembrane region" description="Helical" evidence="7">
    <location>
        <begin position="219"/>
        <end position="242"/>
    </location>
</feature>
<dbReference type="GO" id="GO:0016020">
    <property type="term" value="C:membrane"/>
    <property type="evidence" value="ECO:0007669"/>
    <property type="project" value="UniProtKB-SubCell"/>
</dbReference>
<sequence>MEAQDIHRRRTFTSASNVSSVPLEASRSKLSRYDTRLSARQKINQRLDVARIRLEKYQKRWSEIGQELPPQINRRHVSVISIGGVIGTGLYIGTAPALQHAGPLGTLIGYIITGTIVWSVVISIGEIVAFVPNVGGPVGLAGLYVDPALGFALGWNAWYNWSIILPTELSAAAILFNGFFPNASDPYIRNSNLITVTVLLILAVGINCFGSRAYGEAEFFFSCFKILTIVGLIITGIIIDLGGGKHGYIGFRNWKNPGPFVQYRGIKGSLGKFLGVWSSMIQAVFAFFGTEVPGVAAGEVQNPAKNIPRAVNRVWIRITLFYVLAVFVAGLLVGSDELAVPGNTSKNGKSPGSLQAYSSPFVIAMQKSGIKVLPHICNAAFVISAFSAAVSDVYISSRFLYYLARCGHALKFCAGIFRSERNKTVIPWVGVLVSASFAMLAYMSVSASVGAEQIFHWLSSLNTTTALLAWIGMLFTYLRWYQGTVTAENREPDFKAKHSEDIYKNRYRLQPWIAIYAFVMCVLILIFNGWYVFTR</sequence>
<comment type="subcellular location">
    <subcellularLocation>
        <location evidence="1">Membrane</location>
        <topology evidence="1">Multi-pass membrane protein</topology>
    </subcellularLocation>
</comment>
<keyword evidence="2" id="KW-0813">Transport</keyword>
<organism evidence="9 10">
    <name type="scientific">Gymnopilus junonius</name>
    <name type="common">Spectacular rustgill mushroom</name>
    <name type="synonym">Gymnopilus spectabilis subsp. junonius</name>
    <dbReference type="NCBI Taxonomy" id="109634"/>
    <lineage>
        <taxon>Eukaryota</taxon>
        <taxon>Fungi</taxon>
        <taxon>Dikarya</taxon>
        <taxon>Basidiomycota</taxon>
        <taxon>Agaricomycotina</taxon>
        <taxon>Agaricomycetes</taxon>
        <taxon>Agaricomycetidae</taxon>
        <taxon>Agaricales</taxon>
        <taxon>Agaricineae</taxon>
        <taxon>Hymenogastraceae</taxon>
        <taxon>Gymnopilus</taxon>
    </lineage>
</organism>
<comment type="caution">
    <text evidence="9">The sequence shown here is derived from an EMBL/GenBank/DDBJ whole genome shotgun (WGS) entry which is preliminary data.</text>
</comment>
<dbReference type="Gene3D" id="1.20.1740.10">
    <property type="entry name" value="Amino acid/polyamine transporter I"/>
    <property type="match status" value="1"/>
</dbReference>
<feature type="transmembrane region" description="Helical" evidence="7">
    <location>
        <begin position="138"/>
        <end position="155"/>
    </location>
</feature>
<protein>
    <submittedName>
        <fullName evidence="9">Amino acid permease/ SLC12A domain-containing protein</fullName>
    </submittedName>
</protein>
<feature type="transmembrane region" description="Helical" evidence="7">
    <location>
        <begin position="425"/>
        <end position="445"/>
    </location>
</feature>
<evidence type="ECO:0000313" key="9">
    <source>
        <dbReference type="EMBL" id="KAF8907272.1"/>
    </source>
</evidence>
<feature type="transmembrane region" description="Helical" evidence="7">
    <location>
        <begin position="314"/>
        <end position="333"/>
    </location>
</feature>
<dbReference type="PANTHER" id="PTHR43341:SF20">
    <property type="entry name" value="AAT FAMILY AMINO ACID TRANSPORTER"/>
    <property type="match status" value="1"/>
</dbReference>
<dbReference type="PANTHER" id="PTHR43341">
    <property type="entry name" value="AMINO ACID PERMEASE"/>
    <property type="match status" value="1"/>
</dbReference>
<keyword evidence="5 7" id="KW-1133">Transmembrane helix</keyword>
<dbReference type="InterPro" id="IPR050524">
    <property type="entry name" value="APC_YAT"/>
</dbReference>
<dbReference type="PROSITE" id="PS00218">
    <property type="entry name" value="AMINO_ACID_PERMEASE_1"/>
    <property type="match status" value="1"/>
</dbReference>
<name>A0A9P5NWW8_GYMJU</name>
<feature type="transmembrane region" description="Helical" evidence="7">
    <location>
        <begin position="192"/>
        <end position="213"/>
    </location>
</feature>
<dbReference type="OrthoDB" id="3900342at2759"/>
<evidence type="ECO:0000256" key="3">
    <source>
        <dbReference type="ARBA" id="ARBA00022692"/>
    </source>
</evidence>
<keyword evidence="3 7" id="KW-0812">Transmembrane</keyword>
<evidence type="ECO:0000256" key="7">
    <source>
        <dbReference type="SAM" id="Phobius"/>
    </source>
</evidence>
<dbReference type="InterPro" id="IPR004840">
    <property type="entry name" value="Amino_acid_permease_CS"/>
</dbReference>
<evidence type="ECO:0000256" key="2">
    <source>
        <dbReference type="ARBA" id="ARBA00022448"/>
    </source>
</evidence>
<evidence type="ECO:0000256" key="4">
    <source>
        <dbReference type="ARBA" id="ARBA00022970"/>
    </source>
</evidence>
<dbReference type="AlphaFoldDB" id="A0A9P5NWW8"/>
<keyword evidence="10" id="KW-1185">Reference proteome</keyword>
<accession>A0A9P5NWW8</accession>
<dbReference type="Proteomes" id="UP000724874">
    <property type="component" value="Unassembled WGS sequence"/>
</dbReference>
<proteinExistence type="predicted"/>
<feature type="transmembrane region" description="Helical" evidence="7">
    <location>
        <begin position="457"/>
        <end position="478"/>
    </location>
</feature>
<dbReference type="EMBL" id="JADNYJ010000015">
    <property type="protein sequence ID" value="KAF8907272.1"/>
    <property type="molecule type" value="Genomic_DNA"/>
</dbReference>
<keyword evidence="6 7" id="KW-0472">Membrane</keyword>
<evidence type="ECO:0000256" key="1">
    <source>
        <dbReference type="ARBA" id="ARBA00004141"/>
    </source>
</evidence>
<feature type="domain" description="Amino acid permease/ SLC12A" evidence="8">
    <location>
        <begin position="76"/>
        <end position="535"/>
    </location>
</feature>
<feature type="transmembrane region" description="Helical" evidence="7">
    <location>
        <begin position="372"/>
        <end position="395"/>
    </location>
</feature>
<keyword evidence="4" id="KW-0029">Amino-acid transport</keyword>
<gene>
    <name evidence="9" type="ORF">CPB84DRAFT_1768766</name>
</gene>
<evidence type="ECO:0000313" key="10">
    <source>
        <dbReference type="Proteomes" id="UP000724874"/>
    </source>
</evidence>
<feature type="transmembrane region" description="Helical" evidence="7">
    <location>
        <begin position="513"/>
        <end position="533"/>
    </location>
</feature>
<feature type="transmembrane region" description="Helical" evidence="7">
    <location>
        <begin position="107"/>
        <end position="131"/>
    </location>
</feature>
<reference evidence="9" key="1">
    <citation type="submission" date="2020-11" db="EMBL/GenBank/DDBJ databases">
        <authorList>
            <consortium name="DOE Joint Genome Institute"/>
            <person name="Ahrendt S."/>
            <person name="Riley R."/>
            <person name="Andreopoulos W."/>
            <person name="LaButti K."/>
            <person name="Pangilinan J."/>
            <person name="Ruiz-duenas F.J."/>
            <person name="Barrasa J.M."/>
            <person name="Sanchez-Garcia M."/>
            <person name="Camarero S."/>
            <person name="Miyauchi S."/>
            <person name="Serrano A."/>
            <person name="Linde D."/>
            <person name="Babiker R."/>
            <person name="Drula E."/>
            <person name="Ayuso-Fernandez I."/>
            <person name="Pacheco R."/>
            <person name="Padilla G."/>
            <person name="Ferreira P."/>
            <person name="Barriuso J."/>
            <person name="Kellner H."/>
            <person name="Castanera R."/>
            <person name="Alfaro M."/>
            <person name="Ramirez L."/>
            <person name="Pisabarro A.G."/>
            <person name="Kuo A."/>
            <person name="Tritt A."/>
            <person name="Lipzen A."/>
            <person name="He G."/>
            <person name="Yan M."/>
            <person name="Ng V."/>
            <person name="Cullen D."/>
            <person name="Martin F."/>
            <person name="Rosso M.-N."/>
            <person name="Henrissat B."/>
            <person name="Hibbett D."/>
            <person name="Martinez A.T."/>
            <person name="Grigoriev I.V."/>
        </authorList>
    </citation>
    <scope>NUCLEOTIDE SEQUENCE</scope>
    <source>
        <strain evidence="9">AH 44721</strain>
    </source>
</reference>
<feature type="transmembrane region" description="Helical" evidence="7">
    <location>
        <begin position="77"/>
        <end position="95"/>
    </location>
</feature>
<evidence type="ECO:0000256" key="5">
    <source>
        <dbReference type="ARBA" id="ARBA00022989"/>
    </source>
</evidence>
<dbReference type="InterPro" id="IPR004841">
    <property type="entry name" value="AA-permease/SLC12A_dom"/>
</dbReference>
<evidence type="ECO:0000256" key="6">
    <source>
        <dbReference type="ARBA" id="ARBA00023136"/>
    </source>
</evidence>
<dbReference type="GO" id="GO:0015171">
    <property type="term" value="F:amino acid transmembrane transporter activity"/>
    <property type="evidence" value="ECO:0007669"/>
    <property type="project" value="TreeGrafter"/>
</dbReference>
<evidence type="ECO:0000259" key="8">
    <source>
        <dbReference type="Pfam" id="PF00324"/>
    </source>
</evidence>
<dbReference type="Pfam" id="PF00324">
    <property type="entry name" value="AA_permease"/>
    <property type="match status" value="1"/>
</dbReference>